<reference evidence="1 2" key="1">
    <citation type="submission" date="2013-08" db="EMBL/GenBank/DDBJ databases">
        <authorList>
            <person name="Weinstock G."/>
            <person name="Sodergren E."/>
            <person name="Wylie T."/>
            <person name="Fulton L."/>
            <person name="Fulton R."/>
            <person name="Fronick C."/>
            <person name="O'Laughlin M."/>
            <person name="Godfrey J."/>
            <person name="Miner T."/>
            <person name="Herter B."/>
            <person name="Appelbaum E."/>
            <person name="Cordes M."/>
            <person name="Lek S."/>
            <person name="Wollam A."/>
            <person name="Pepin K.H."/>
            <person name="Palsikar V.B."/>
            <person name="Mitreva M."/>
            <person name="Wilson R.K."/>
        </authorList>
    </citation>
    <scope>NUCLEOTIDE SEQUENCE [LARGE SCALE GENOMIC DNA]</scope>
    <source>
        <strain evidence="1 2">F0041</strain>
    </source>
</reference>
<protein>
    <submittedName>
        <fullName evidence="1">Uncharacterized protein</fullName>
    </submittedName>
</protein>
<evidence type="ECO:0000313" key="2">
    <source>
        <dbReference type="Proteomes" id="UP000016496"/>
    </source>
</evidence>
<dbReference type="HOGENOM" id="CLU_3305020_0_0_10"/>
<evidence type="ECO:0000313" key="1">
    <source>
        <dbReference type="EMBL" id="ERI88350.1"/>
    </source>
</evidence>
<gene>
    <name evidence="1" type="ORF">HMPREF1981_00551</name>
</gene>
<organism evidence="1 2">
    <name type="scientific">Bacteroides pyogenes F0041</name>
    <dbReference type="NCBI Taxonomy" id="1321819"/>
    <lineage>
        <taxon>Bacteria</taxon>
        <taxon>Pseudomonadati</taxon>
        <taxon>Bacteroidota</taxon>
        <taxon>Bacteroidia</taxon>
        <taxon>Bacteroidales</taxon>
        <taxon>Bacteroidaceae</taxon>
        <taxon>Bacteroides</taxon>
    </lineage>
</organism>
<proteinExistence type="predicted"/>
<dbReference type="AlphaFoldDB" id="U2CUX0"/>
<comment type="caution">
    <text evidence="1">The sequence shown here is derived from an EMBL/GenBank/DDBJ whole genome shotgun (WGS) entry which is preliminary data.</text>
</comment>
<name>U2CUX0_9BACE</name>
<sequence>MCFCFFLLFDLPDSYILIQIKRGWLRVPLIFFHFFSEEQ</sequence>
<accession>U2CUX0</accession>
<dbReference type="EMBL" id="AWSV01000039">
    <property type="protein sequence ID" value="ERI88350.1"/>
    <property type="molecule type" value="Genomic_DNA"/>
</dbReference>
<dbReference type="Proteomes" id="UP000016496">
    <property type="component" value="Unassembled WGS sequence"/>
</dbReference>